<reference evidence="4 5" key="1">
    <citation type="submission" date="2018-10" db="EMBL/GenBank/DDBJ databases">
        <title>Natrarchaeobius chitinivorans gen. nov., sp. nov., and Natrarchaeobius haloalkaliphilus sp. nov., alkaliphilic, chitin-utilizing haloarchaea from hypersaline alkaline lakes.</title>
        <authorList>
            <person name="Sorokin D.Y."/>
            <person name="Elcheninov A.G."/>
            <person name="Kostrikina N.A."/>
            <person name="Bale N.J."/>
            <person name="Sinninghe Damste J.S."/>
            <person name="Khijniak T.V."/>
            <person name="Kublanov I.V."/>
            <person name="Toshchakov S.V."/>
        </authorList>
    </citation>
    <scope>NUCLEOTIDE SEQUENCE [LARGE SCALE GENOMIC DNA]</scope>
    <source>
        <strain evidence="4 5">AArcht7</strain>
    </source>
</reference>
<dbReference type="Proteomes" id="UP000281431">
    <property type="component" value="Unassembled WGS sequence"/>
</dbReference>
<dbReference type="Pfam" id="PF26496">
    <property type="entry name" value="DUF8163"/>
    <property type="match status" value="1"/>
</dbReference>
<accession>A0A3N6MJ39</accession>
<evidence type="ECO:0000313" key="5">
    <source>
        <dbReference type="Proteomes" id="UP000281431"/>
    </source>
</evidence>
<evidence type="ECO:0000313" key="4">
    <source>
        <dbReference type="EMBL" id="RQH01235.1"/>
    </source>
</evidence>
<dbReference type="OrthoDB" id="188294at2157"/>
<keyword evidence="5" id="KW-1185">Reference proteome</keyword>
<evidence type="ECO:0000259" key="3">
    <source>
        <dbReference type="Pfam" id="PF26496"/>
    </source>
</evidence>
<evidence type="ECO:0000256" key="2">
    <source>
        <dbReference type="SAM" id="Phobius"/>
    </source>
</evidence>
<protein>
    <recommendedName>
        <fullName evidence="3">DUF8163 domain-containing protein</fullName>
    </recommendedName>
</protein>
<comment type="caution">
    <text evidence="4">The sequence shown here is derived from an EMBL/GenBank/DDBJ whole genome shotgun (WGS) entry which is preliminary data.</text>
</comment>
<dbReference type="InterPro" id="IPR058477">
    <property type="entry name" value="DUF8163"/>
</dbReference>
<feature type="region of interest" description="Disordered" evidence="1">
    <location>
        <begin position="161"/>
        <end position="185"/>
    </location>
</feature>
<feature type="transmembrane region" description="Helical" evidence="2">
    <location>
        <begin position="23"/>
        <end position="47"/>
    </location>
</feature>
<gene>
    <name evidence="4" type="ORF">EA472_07210</name>
</gene>
<keyword evidence="2" id="KW-0472">Membrane</keyword>
<keyword evidence="2" id="KW-0812">Transmembrane</keyword>
<feature type="transmembrane region" description="Helical" evidence="2">
    <location>
        <begin position="106"/>
        <end position="125"/>
    </location>
</feature>
<feature type="transmembrane region" description="Helical" evidence="2">
    <location>
        <begin position="131"/>
        <end position="150"/>
    </location>
</feature>
<feature type="domain" description="DUF8163" evidence="3">
    <location>
        <begin position="18"/>
        <end position="154"/>
    </location>
</feature>
<keyword evidence="2" id="KW-1133">Transmembrane helix</keyword>
<feature type="transmembrane region" description="Helical" evidence="2">
    <location>
        <begin position="82"/>
        <end position="99"/>
    </location>
</feature>
<name>A0A3N6MJ39_NATCH</name>
<organism evidence="4 5">
    <name type="scientific">Natrarchaeobius chitinivorans</name>
    <dbReference type="NCBI Taxonomy" id="1679083"/>
    <lineage>
        <taxon>Archaea</taxon>
        <taxon>Methanobacteriati</taxon>
        <taxon>Methanobacteriota</taxon>
        <taxon>Stenosarchaea group</taxon>
        <taxon>Halobacteria</taxon>
        <taxon>Halobacteriales</taxon>
        <taxon>Natrialbaceae</taxon>
        <taxon>Natrarchaeobius</taxon>
    </lineage>
</organism>
<evidence type="ECO:0000256" key="1">
    <source>
        <dbReference type="SAM" id="MobiDB-lite"/>
    </source>
</evidence>
<dbReference type="AlphaFoldDB" id="A0A3N6MJ39"/>
<sequence>MSTEFDGGERDESAIPDRSVLDVGALIVVGAGLWIVAGPIGGVVALVTAGLWYAFGTPYALAAGFVGLSTIAPLSASEPELAWIPLGGYGLLLLTAGYRTATPRRFAVAASVTVPVLALVGWVVATAITDALWAVGVSILAWSAVVVAAIRRYGRREVKRKTAATPARDTAGDSTPRGGSDYDHD</sequence>
<feature type="transmembrane region" description="Helical" evidence="2">
    <location>
        <begin position="59"/>
        <end position="76"/>
    </location>
</feature>
<proteinExistence type="predicted"/>
<dbReference type="EMBL" id="REFZ01000004">
    <property type="protein sequence ID" value="RQH01235.1"/>
    <property type="molecule type" value="Genomic_DNA"/>
</dbReference>